<keyword evidence="2" id="KW-1185">Reference proteome</keyword>
<proteinExistence type="predicted"/>
<reference evidence="2" key="1">
    <citation type="journal article" date="2019" name="Int. J. Syst. Evol. Microbiol.">
        <title>The Global Catalogue of Microorganisms (GCM) 10K type strain sequencing project: providing services to taxonomists for standard genome sequencing and annotation.</title>
        <authorList>
            <consortium name="The Broad Institute Genomics Platform"/>
            <consortium name="The Broad Institute Genome Sequencing Center for Infectious Disease"/>
            <person name="Wu L."/>
            <person name="Ma J."/>
        </authorList>
    </citation>
    <scope>NUCLEOTIDE SEQUENCE [LARGE SCALE GENOMIC DNA]</scope>
    <source>
        <strain evidence="2">JCM 18459</strain>
    </source>
</reference>
<dbReference type="EMBL" id="BAABKG010000002">
    <property type="protein sequence ID" value="GAA5144845.1"/>
    <property type="molecule type" value="Genomic_DNA"/>
</dbReference>
<dbReference type="Proteomes" id="UP001500221">
    <property type="component" value="Unassembled WGS sequence"/>
</dbReference>
<evidence type="ECO:0000313" key="2">
    <source>
        <dbReference type="Proteomes" id="UP001500221"/>
    </source>
</evidence>
<evidence type="ECO:0000313" key="1">
    <source>
        <dbReference type="EMBL" id="GAA5144845.1"/>
    </source>
</evidence>
<gene>
    <name evidence="1" type="ORF">GCM10023340_13170</name>
</gene>
<dbReference type="RefSeq" id="WP_345455963.1">
    <property type="nucleotide sequence ID" value="NZ_BAABKG010000002.1"/>
</dbReference>
<name>A0ABP9PDI8_9ACTN</name>
<sequence length="559" mass="61309">MTADPRDAAATDLADLARAFWDYHLESHPVEAHLLGDYRYAAFWDDATRAAEDRRIEALRTFADDALAVDHSALDEQERITQSVLSWTATASADRLETRLAEIGVDPIFGVQVEVPLVVGMLHQPTAEVAETMPDKLRGAARGYREQAERLREGIAAGRAPARFAVADTLEQLDAVLAGPVADDPVLASLPAVPDGVDAEAWRARVAAVVEGDLRPAMTAYRDALRDDVLPHARPDERCGLGWLDDGDASYAAMLRYATTTDRSAREIHELGLEQVAKLAEEYRALGPEVVGTDDLEQIFDALRTDPKLHFEHGDALVEASTVALDRAWAAMPEWFEVLPQARCTVESTLTGAKAFYFPPATDGSRGGVFFVNTADPASWGTFEVEAMAFHEGIPGHHLQLTIASELTGVPEFRKHLHNNAYAEGWGLYTERLADEMGLYSAAVDRMGMYSADSMRACRLVVDTGLHALGWSREQAVAYMVENSPLTRAMVQPEIDRYITNPGQACGYMVGRVEIERIRREAEQRQGAGFDVKTFHSAVLDSGSLPLGVLDEVVRARLP</sequence>
<protein>
    <recommendedName>
        <fullName evidence="3">DUF885 domain-containing protein</fullName>
    </recommendedName>
</protein>
<dbReference type="PANTHER" id="PTHR33361:SF2">
    <property type="entry name" value="DUF885 DOMAIN-CONTAINING PROTEIN"/>
    <property type="match status" value="1"/>
</dbReference>
<dbReference type="Pfam" id="PF05960">
    <property type="entry name" value="DUF885"/>
    <property type="match status" value="1"/>
</dbReference>
<comment type="caution">
    <text evidence="1">The sequence shown here is derived from an EMBL/GenBank/DDBJ whole genome shotgun (WGS) entry which is preliminary data.</text>
</comment>
<accession>A0ABP9PDI8</accession>
<dbReference type="PANTHER" id="PTHR33361">
    <property type="entry name" value="GLR0591 PROTEIN"/>
    <property type="match status" value="1"/>
</dbReference>
<organism evidence="1 2">
    <name type="scientific">Nocardioides marinquilinus</name>
    <dbReference type="NCBI Taxonomy" id="1210400"/>
    <lineage>
        <taxon>Bacteria</taxon>
        <taxon>Bacillati</taxon>
        <taxon>Actinomycetota</taxon>
        <taxon>Actinomycetes</taxon>
        <taxon>Propionibacteriales</taxon>
        <taxon>Nocardioidaceae</taxon>
        <taxon>Nocardioides</taxon>
    </lineage>
</organism>
<evidence type="ECO:0008006" key="3">
    <source>
        <dbReference type="Google" id="ProtNLM"/>
    </source>
</evidence>
<dbReference type="InterPro" id="IPR010281">
    <property type="entry name" value="DUF885"/>
</dbReference>